<protein>
    <submittedName>
        <fullName evidence="1">AlNc14C169G7965 protein</fullName>
    </submittedName>
</protein>
<proteinExistence type="predicted"/>
<accession>F0WND5</accession>
<sequence>MWKQSIYIQPIILRPGKIPPIGLSAADIQPISILRIPKPIAKLCGLNHNQLFKTGAGYSYNQYDPVLGSLPLCQRSASYFTAARNYACVVKLLRIKGAAYDMDFRPYHNKSDLRPIGLFYPKWYTTGTQLVHKSYIVPQLY</sequence>
<dbReference type="EMBL" id="FR824214">
    <property type="protein sequence ID" value="CCA22826.1"/>
    <property type="molecule type" value="Genomic_DNA"/>
</dbReference>
<evidence type="ECO:0000313" key="1">
    <source>
        <dbReference type="EMBL" id="CCA22826.1"/>
    </source>
</evidence>
<dbReference type="HOGENOM" id="CLU_1828903_0_0_1"/>
<reference evidence="1" key="2">
    <citation type="submission" date="2011-02" db="EMBL/GenBank/DDBJ databases">
        <authorList>
            <person name="MacLean D."/>
        </authorList>
    </citation>
    <scope>NUCLEOTIDE SEQUENCE</scope>
</reference>
<dbReference type="AlphaFoldDB" id="F0WND5"/>
<gene>
    <name evidence="1" type="primary">AlNc14C169G7965</name>
    <name evidence="1" type="ORF">ALNC14_089690</name>
</gene>
<organism evidence="1">
    <name type="scientific">Albugo laibachii Nc14</name>
    <dbReference type="NCBI Taxonomy" id="890382"/>
    <lineage>
        <taxon>Eukaryota</taxon>
        <taxon>Sar</taxon>
        <taxon>Stramenopiles</taxon>
        <taxon>Oomycota</taxon>
        <taxon>Peronosporomycetes</taxon>
        <taxon>Albuginales</taxon>
        <taxon>Albuginaceae</taxon>
        <taxon>Albugo</taxon>
    </lineage>
</organism>
<reference evidence="1" key="1">
    <citation type="journal article" date="2011" name="PLoS Biol.">
        <title>Gene gain and loss during evolution of obligate parasitism in the white rust pathogen of Arabidopsis thaliana.</title>
        <authorList>
            <person name="Kemen E."/>
            <person name="Gardiner A."/>
            <person name="Schultz-Larsen T."/>
            <person name="Kemen A.C."/>
            <person name="Balmuth A.L."/>
            <person name="Robert-Seilaniantz A."/>
            <person name="Bailey K."/>
            <person name="Holub E."/>
            <person name="Studholme D.J."/>
            <person name="Maclean D."/>
            <person name="Jones J.D."/>
        </authorList>
    </citation>
    <scope>NUCLEOTIDE SEQUENCE</scope>
</reference>
<name>F0WND5_9STRA</name>